<feature type="domain" description="PhoD-like phosphatase" evidence="2">
    <location>
        <begin position="297"/>
        <end position="558"/>
    </location>
</feature>
<reference evidence="3" key="1">
    <citation type="submission" date="2022-08" db="EMBL/GenBank/DDBJ databases">
        <authorList>
            <consortium name="DOE Joint Genome Institute"/>
            <person name="Min B."/>
            <person name="Riley R."/>
            <person name="Sierra-Patev S."/>
            <person name="Naranjo-Ortiz M."/>
            <person name="Looney B."/>
            <person name="Konkel Z."/>
            <person name="Slot J.C."/>
            <person name="Sakamoto Y."/>
            <person name="Steenwyk J.L."/>
            <person name="Rokas A."/>
            <person name="Carro J."/>
            <person name="Camarero S."/>
            <person name="Ferreira P."/>
            <person name="Molpeceres G."/>
            <person name="Ruiz-Duenas F.J."/>
            <person name="Serrano A."/>
            <person name="Henrissat B."/>
            <person name="Drula E."/>
            <person name="Hughes K.W."/>
            <person name="Mata J.L."/>
            <person name="Ishikawa N.K."/>
            <person name="Vargas-Isla R."/>
            <person name="Ushijima S."/>
            <person name="Smith C.A."/>
            <person name="Ahrendt S."/>
            <person name="Andreopoulos W."/>
            <person name="He G."/>
            <person name="Labutti K."/>
            <person name="Lipzen A."/>
            <person name="Ng V."/>
            <person name="Sandor L."/>
            <person name="Barry K."/>
            <person name="Martinez A.T."/>
            <person name="Xiao Y."/>
            <person name="Gibbons J.G."/>
            <person name="Terashima K."/>
            <person name="Hibbett D.S."/>
            <person name="Grigoriev I.V."/>
        </authorList>
    </citation>
    <scope>NUCLEOTIDE SEQUENCE</scope>
    <source>
        <strain evidence="3">Sp2 HRB7682 ss15</strain>
    </source>
</reference>
<proteinExistence type="predicted"/>
<dbReference type="InterPro" id="IPR038607">
    <property type="entry name" value="PhoD-like_sf"/>
</dbReference>
<name>A0A9W8ZYJ7_9AGAR</name>
<gene>
    <name evidence="3" type="ORF">C8J55DRAFT_197735</name>
</gene>
<dbReference type="GO" id="GO:0016020">
    <property type="term" value="C:membrane"/>
    <property type="evidence" value="ECO:0007669"/>
    <property type="project" value="TreeGrafter"/>
</dbReference>
<dbReference type="PANTHER" id="PTHR46689:SF1">
    <property type="entry name" value="PHOD-LIKE PHOSPHATASE DOMAIN-CONTAINING PROTEIN"/>
    <property type="match status" value="1"/>
</dbReference>
<dbReference type="EMBL" id="JANVFS010000035">
    <property type="protein sequence ID" value="KAJ4469501.1"/>
    <property type="molecule type" value="Genomic_DNA"/>
</dbReference>
<dbReference type="AlphaFoldDB" id="A0A9W8ZYJ7"/>
<evidence type="ECO:0000259" key="2">
    <source>
        <dbReference type="Pfam" id="PF19050"/>
    </source>
</evidence>
<sequence length="775" mass="87633">MSKKGHIITEPFICQPRLATSVRLSTLRSRRSFIFRFFLPLSNHLQIMDNVGWHAHRRAQKEEEYFTSPRRGADGRFTPVEQVRPIDEQFIGGFLPSPSPGPPPLPAKDDIYNDPTFRLPDEIKSQKSISSSQLSRLSAVERSRILRVARMEPHLMFMVGPLLKYDTTDEHGIWHGALLIVTADSSSTYEPHPTLTYQYDPDKLTRHHKRKTFEGKSFDLGPHPSDPHSTSLSLSASQINGHASSGPNFTSEQSPAQEIWVYPGAGGTFTFWRFMIHIPLGPNEMQVAYSINHGQQLHFFVPGRNQNMRWASYSCNGFSAGVNPDDFRGPGFQSGFDPCWLDLLAHHHEEPFHVLVGGGDQLYCDGLTREPELQEWVAKLKPEEKQNYQLTDEILEAIDRFYFNHYCQVFRSGAFARANCSIPMMNMCDPDDLQNSPIFRTIGTRGYFFFLLFQCFINVDVDGVDDKNHINRSIIIGAPGPYVGFPSHSFLGYLGPQTSILLLDCRAERKKDQVCSPLEYEKVFARLHQLPSTVEHLVVQIGIPIAYPRMVALEKILESKYNPLVALGRNGSLGLSGFVNKFNAEAELLDDLNDHWTSRTHKQERNWFVSQLQEFAKVKHIRVSFLSGDVHCSAVGVFKSLKDKNNPEVPSPMDYRYMLNVVTSAIVNTPPPGGVIKLVASLAGKTHKTMHKSQTDETMLPLFAKDPDGSNRGQKYIMGRRNWCITTYDESTGDLSFDIRVEIEKGIGRTQGYMVRTPPPRWERSSAATLSTSPL</sequence>
<feature type="domain" description="PhoD-like phosphatase" evidence="2">
    <location>
        <begin position="567"/>
        <end position="738"/>
    </location>
</feature>
<dbReference type="CDD" id="cd07389">
    <property type="entry name" value="MPP_PhoD"/>
    <property type="match status" value="1"/>
</dbReference>
<accession>A0A9W8ZYJ7</accession>
<feature type="compositionally biased region" description="Polar residues" evidence="1">
    <location>
        <begin position="227"/>
        <end position="252"/>
    </location>
</feature>
<protein>
    <recommendedName>
        <fullName evidence="2">PhoD-like phosphatase domain-containing protein</fullName>
    </recommendedName>
</protein>
<dbReference type="Gene3D" id="3.60.21.70">
    <property type="entry name" value="PhoD-like phosphatase"/>
    <property type="match status" value="1"/>
</dbReference>
<reference evidence="3" key="2">
    <citation type="journal article" date="2023" name="Proc. Natl. Acad. Sci. U.S.A.">
        <title>A global phylogenomic analysis of the shiitake genus Lentinula.</title>
        <authorList>
            <person name="Sierra-Patev S."/>
            <person name="Min B."/>
            <person name="Naranjo-Ortiz M."/>
            <person name="Looney B."/>
            <person name="Konkel Z."/>
            <person name="Slot J.C."/>
            <person name="Sakamoto Y."/>
            <person name="Steenwyk J.L."/>
            <person name="Rokas A."/>
            <person name="Carro J."/>
            <person name="Camarero S."/>
            <person name="Ferreira P."/>
            <person name="Molpeceres G."/>
            <person name="Ruiz-Duenas F.J."/>
            <person name="Serrano A."/>
            <person name="Henrissat B."/>
            <person name="Drula E."/>
            <person name="Hughes K.W."/>
            <person name="Mata J.L."/>
            <person name="Ishikawa N.K."/>
            <person name="Vargas-Isla R."/>
            <person name="Ushijima S."/>
            <person name="Smith C.A."/>
            <person name="Donoghue J."/>
            <person name="Ahrendt S."/>
            <person name="Andreopoulos W."/>
            <person name="He G."/>
            <person name="LaButti K."/>
            <person name="Lipzen A."/>
            <person name="Ng V."/>
            <person name="Riley R."/>
            <person name="Sandor L."/>
            <person name="Barry K."/>
            <person name="Martinez A.T."/>
            <person name="Xiao Y."/>
            <person name="Gibbons J.G."/>
            <person name="Terashima K."/>
            <person name="Grigoriev I.V."/>
            <person name="Hibbett D."/>
        </authorList>
    </citation>
    <scope>NUCLEOTIDE SEQUENCE</scope>
    <source>
        <strain evidence="3">Sp2 HRB7682 ss15</strain>
    </source>
</reference>
<feature type="region of interest" description="Disordered" evidence="1">
    <location>
        <begin position="752"/>
        <end position="775"/>
    </location>
</feature>
<feature type="compositionally biased region" description="Polar residues" evidence="1">
    <location>
        <begin position="766"/>
        <end position="775"/>
    </location>
</feature>
<evidence type="ECO:0000313" key="4">
    <source>
        <dbReference type="Proteomes" id="UP001150238"/>
    </source>
</evidence>
<evidence type="ECO:0000313" key="3">
    <source>
        <dbReference type="EMBL" id="KAJ4469501.1"/>
    </source>
</evidence>
<dbReference type="PANTHER" id="PTHR46689">
    <property type="entry name" value="MEMBRANE PROTEIN, PUTATIVE-RELATED"/>
    <property type="match status" value="1"/>
</dbReference>
<dbReference type="Proteomes" id="UP001150238">
    <property type="component" value="Unassembled WGS sequence"/>
</dbReference>
<comment type="caution">
    <text evidence="3">The sequence shown here is derived from an EMBL/GenBank/DDBJ whole genome shotgun (WGS) entry which is preliminary data.</text>
</comment>
<dbReference type="Pfam" id="PF19050">
    <property type="entry name" value="PhoD_2"/>
    <property type="match status" value="2"/>
</dbReference>
<dbReference type="InterPro" id="IPR043904">
    <property type="entry name" value="PhoD_2-like"/>
</dbReference>
<organism evidence="3 4">
    <name type="scientific">Lentinula lateritia</name>
    <dbReference type="NCBI Taxonomy" id="40482"/>
    <lineage>
        <taxon>Eukaryota</taxon>
        <taxon>Fungi</taxon>
        <taxon>Dikarya</taxon>
        <taxon>Basidiomycota</taxon>
        <taxon>Agaricomycotina</taxon>
        <taxon>Agaricomycetes</taxon>
        <taxon>Agaricomycetidae</taxon>
        <taxon>Agaricales</taxon>
        <taxon>Marasmiineae</taxon>
        <taxon>Omphalotaceae</taxon>
        <taxon>Lentinula</taxon>
    </lineage>
</organism>
<evidence type="ECO:0000256" key="1">
    <source>
        <dbReference type="SAM" id="MobiDB-lite"/>
    </source>
</evidence>
<dbReference type="InterPro" id="IPR018946">
    <property type="entry name" value="PhoD-like_MPP"/>
</dbReference>
<feature type="region of interest" description="Disordered" evidence="1">
    <location>
        <begin position="214"/>
        <end position="252"/>
    </location>
</feature>